<accession>A0A0F9J1P5</accession>
<name>A0A0F9J1P5_9ZZZZ</name>
<reference evidence="2" key="1">
    <citation type="journal article" date="2015" name="Nature">
        <title>Complex archaea that bridge the gap between prokaryotes and eukaryotes.</title>
        <authorList>
            <person name="Spang A."/>
            <person name="Saw J.H."/>
            <person name="Jorgensen S.L."/>
            <person name="Zaremba-Niedzwiedzka K."/>
            <person name="Martijn J."/>
            <person name="Lind A.E."/>
            <person name="van Eijk R."/>
            <person name="Schleper C."/>
            <person name="Guy L."/>
            <person name="Ettema T.J."/>
        </authorList>
    </citation>
    <scope>NUCLEOTIDE SEQUENCE</scope>
</reference>
<gene>
    <name evidence="2" type="ORF">LCGC14_1510140</name>
</gene>
<dbReference type="EMBL" id="LAZR01011072">
    <property type="protein sequence ID" value="KKM63569.1"/>
    <property type="molecule type" value="Genomic_DNA"/>
</dbReference>
<proteinExistence type="predicted"/>
<protein>
    <submittedName>
        <fullName evidence="2">Uncharacterized protein</fullName>
    </submittedName>
</protein>
<feature type="region of interest" description="Disordered" evidence="1">
    <location>
        <begin position="1"/>
        <end position="45"/>
    </location>
</feature>
<evidence type="ECO:0000256" key="1">
    <source>
        <dbReference type="SAM" id="MobiDB-lite"/>
    </source>
</evidence>
<comment type="caution">
    <text evidence="2">The sequence shown here is derived from an EMBL/GenBank/DDBJ whole genome shotgun (WGS) entry which is preliminary data.</text>
</comment>
<organism evidence="2">
    <name type="scientific">marine sediment metagenome</name>
    <dbReference type="NCBI Taxonomy" id="412755"/>
    <lineage>
        <taxon>unclassified sequences</taxon>
        <taxon>metagenomes</taxon>
        <taxon>ecological metagenomes</taxon>
    </lineage>
</organism>
<evidence type="ECO:0000313" key="2">
    <source>
        <dbReference type="EMBL" id="KKM63569.1"/>
    </source>
</evidence>
<feature type="compositionally biased region" description="Basic and acidic residues" evidence="1">
    <location>
        <begin position="10"/>
        <end position="27"/>
    </location>
</feature>
<dbReference type="AlphaFoldDB" id="A0A0F9J1P5"/>
<sequence>MTPAPQAHPLKADKPAQDKPAGKELCKADPMGPGPNYNKPHVPIRGSYDGKPRISCLYCGKWLESSK</sequence>